<feature type="signal peptide" evidence="2">
    <location>
        <begin position="1"/>
        <end position="16"/>
    </location>
</feature>
<feature type="region of interest" description="Disordered" evidence="1">
    <location>
        <begin position="166"/>
        <end position="224"/>
    </location>
</feature>
<dbReference type="Ensembl" id="ENSAOWT00000001482.1">
    <property type="protein sequence ID" value="ENSAOWP00000001300.1"/>
    <property type="gene ID" value="ENSAOWG00000000950.1"/>
</dbReference>
<feature type="compositionally biased region" description="Low complexity" evidence="1">
    <location>
        <begin position="194"/>
        <end position="204"/>
    </location>
</feature>
<name>A0A8B9S3D4_APTOW</name>
<evidence type="ECO:0000256" key="1">
    <source>
        <dbReference type="SAM" id="MobiDB-lite"/>
    </source>
</evidence>
<evidence type="ECO:0000256" key="2">
    <source>
        <dbReference type="SAM" id="SignalP"/>
    </source>
</evidence>
<keyword evidence="4" id="KW-1185">Reference proteome</keyword>
<proteinExistence type="predicted"/>
<reference evidence="3" key="1">
    <citation type="submission" date="2025-08" db="UniProtKB">
        <authorList>
            <consortium name="Ensembl"/>
        </authorList>
    </citation>
    <scope>IDENTIFICATION</scope>
</reference>
<dbReference type="AlphaFoldDB" id="A0A8B9S3D4"/>
<feature type="chain" id="PRO_5034365301" evidence="2">
    <location>
        <begin position="17"/>
        <end position="224"/>
    </location>
</feature>
<evidence type="ECO:0000313" key="3">
    <source>
        <dbReference type="Ensembl" id="ENSAOWP00000001300.1"/>
    </source>
</evidence>
<organism evidence="3 4">
    <name type="scientific">Apteryx owenii</name>
    <name type="common">Little spotted kiwi</name>
    <dbReference type="NCBI Taxonomy" id="8824"/>
    <lineage>
        <taxon>Eukaryota</taxon>
        <taxon>Metazoa</taxon>
        <taxon>Chordata</taxon>
        <taxon>Craniata</taxon>
        <taxon>Vertebrata</taxon>
        <taxon>Euteleostomi</taxon>
        <taxon>Archelosauria</taxon>
        <taxon>Archosauria</taxon>
        <taxon>Dinosauria</taxon>
        <taxon>Saurischia</taxon>
        <taxon>Theropoda</taxon>
        <taxon>Coelurosauria</taxon>
        <taxon>Aves</taxon>
        <taxon>Palaeognathae</taxon>
        <taxon>Apterygiformes</taxon>
        <taxon>Apterygidae</taxon>
        <taxon>Apteryx</taxon>
    </lineage>
</organism>
<dbReference type="Proteomes" id="UP000694424">
    <property type="component" value="Unplaced"/>
</dbReference>
<evidence type="ECO:0000313" key="4">
    <source>
        <dbReference type="Proteomes" id="UP000694424"/>
    </source>
</evidence>
<protein>
    <submittedName>
        <fullName evidence="3">Uncharacterized protein</fullName>
    </submittedName>
</protein>
<reference evidence="3" key="2">
    <citation type="submission" date="2025-09" db="UniProtKB">
        <authorList>
            <consortium name="Ensembl"/>
        </authorList>
    </citation>
    <scope>IDENTIFICATION</scope>
</reference>
<keyword evidence="2" id="KW-0732">Signal</keyword>
<sequence>ALLAHQLLLLVPRVVPLLQPAELGQRRGRGLVEQQRHGLRLLGLGDEHGVAAQHHRLVLQLVAVDPGEDTRQARVGHAVGDSVQQVEVAGPAQPLVLGVGHGLCLAPVLPPCRRHGGSRSQALARQPARAAEVASRWHLLPYVPVLAGVPPRCPSLLPAGLVERQTGLVGRPPPLPSWQRRGRQGHGVAALPVPRRSGSSGSWRSPPPASRPARCTFKDTCSSL</sequence>
<accession>A0A8B9S3D4</accession>